<feature type="region of interest" description="Disordered" evidence="1">
    <location>
        <begin position="123"/>
        <end position="143"/>
    </location>
</feature>
<feature type="compositionally biased region" description="Polar residues" evidence="1">
    <location>
        <begin position="284"/>
        <end position="294"/>
    </location>
</feature>
<comment type="caution">
    <text evidence="2">The sequence shown here is derived from an EMBL/GenBank/DDBJ whole genome shotgun (WGS) entry which is preliminary data.</text>
</comment>
<evidence type="ECO:0000256" key="1">
    <source>
        <dbReference type="SAM" id="MobiDB-lite"/>
    </source>
</evidence>
<feature type="compositionally biased region" description="Polar residues" evidence="1">
    <location>
        <begin position="339"/>
        <end position="350"/>
    </location>
</feature>
<feature type="region of interest" description="Disordered" evidence="1">
    <location>
        <begin position="444"/>
        <end position="463"/>
    </location>
</feature>
<reference evidence="2" key="1">
    <citation type="journal article" date="2022" name="bioRxiv">
        <title>Sequencing and chromosome-scale assembly of the giantPleurodeles waltlgenome.</title>
        <authorList>
            <person name="Brown T."/>
            <person name="Elewa A."/>
            <person name="Iarovenko S."/>
            <person name="Subramanian E."/>
            <person name="Araus A.J."/>
            <person name="Petzold A."/>
            <person name="Susuki M."/>
            <person name="Suzuki K.-i.T."/>
            <person name="Hayashi T."/>
            <person name="Toyoda A."/>
            <person name="Oliveira C."/>
            <person name="Osipova E."/>
            <person name="Leigh N.D."/>
            <person name="Simon A."/>
            <person name="Yun M.H."/>
        </authorList>
    </citation>
    <scope>NUCLEOTIDE SEQUENCE</scope>
    <source>
        <strain evidence="2">20211129_DDA</strain>
        <tissue evidence="2">Liver</tissue>
    </source>
</reference>
<feature type="compositionally biased region" description="Basic residues" evidence="1">
    <location>
        <begin position="495"/>
        <end position="504"/>
    </location>
</feature>
<feature type="compositionally biased region" description="Polar residues" evidence="1">
    <location>
        <begin position="190"/>
        <end position="201"/>
    </location>
</feature>
<accession>A0AAV7V629</accession>
<feature type="compositionally biased region" description="Basic residues" evidence="1">
    <location>
        <begin position="271"/>
        <end position="281"/>
    </location>
</feature>
<feature type="region of interest" description="Disordered" evidence="1">
    <location>
        <begin position="235"/>
        <end position="294"/>
    </location>
</feature>
<feature type="compositionally biased region" description="Polar residues" evidence="1">
    <location>
        <begin position="507"/>
        <end position="518"/>
    </location>
</feature>
<feature type="compositionally biased region" description="Basic residues" evidence="1">
    <location>
        <begin position="178"/>
        <end position="187"/>
    </location>
</feature>
<feature type="compositionally biased region" description="Basic residues" evidence="1">
    <location>
        <begin position="235"/>
        <end position="244"/>
    </location>
</feature>
<feature type="region of interest" description="Disordered" evidence="1">
    <location>
        <begin position="493"/>
        <end position="519"/>
    </location>
</feature>
<dbReference type="Proteomes" id="UP001066276">
    <property type="component" value="Chromosome 2_1"/>
</dbReference>
<feature type="region of interest" description="Disordered" evidence="1">
    <location>
        <begin position="1"/>
        <end position="30"/>
    </location>
</feature>
<dbReference type="AlphaFoldDB" id="A0AAV7V629"/>
<gene>
    <name evidence="2" type="ORF">NDU88_000801</name>
</gene>
<proteinExistence type="predicted"/>
<dbReference type="EMBL" id="JANPWB010000003">
    <property type="protein sequence ID" value="KAJ1196938.1"/>
    <property type="molecule type" value="Genomic_DNA"/>
</dbReference>
<feature type="compositionally biased region" description="Polar residues" evidence="1">
    <location>
        <begin position="134"/>
        <end position="143"/>
    </location>
</feature>
<evidence type="ECO:0000313" key="2">
    <source>
        <dbReference type="EMBL" id="KAJ1196938.1"/>
    </source>
</evidence>
<feature type="region of interest" description="Disordered" evidence="1">
    <location>
        <begin position="171"/>
        <end position="202"/>
    </location>
</feature>
<evidence type="ECO:0000313" key="3">
    <source>
        <dbReference type="Proteomes" id="UP001066276"/>
    </source>
</evidence>
<organism evidence="2 3">
    <name type="scientific">Pleurodeles waltl</name>
    <name type="common">Iberian ribbed newt</name>
    <dbReference type="NCBI Taxonomy" id="8319"/>
    <lineage>
        <taxon>Eukaryota</taxon>
        <taxon>Metazoa</taxon>
        <taxon>Chordata</taxon>
        <taxon>Craniata</taxon>
        <taxon>Vertebrata</taxon>
        <taxon>Euteleostomi</taxon>
        <taxon>Amphibia</taxon>
        <taxon>Batrachia</taxon>
        <taxon>Caudata</taxon>
        <taxon>Salamandroidea</taxon>
        <taxon>Salamandridae</taxon>
        <taxon>Pleurodelinae</taxon>
        <taxon>Pleurodeles</taxon>
    </lineage>
</organism>
<sequence>MDKWSPYPRPTKRWTHRAAGRRQGSTPGLQSAECTVLQGAAKGVPQAYNALDAPCCRTQPEEYPRPTKRWTHRAAGRRQGSTPGLQCAGRTVLQDAARGVPQAYKALDAPCCRTQAGEYARPTKRWTHRAAGRSQGSTPGLQSAGRTVLQGAARGVPQAYKALDAPCCRTQPGEYPRPTKRWTHRAAGRSQGSTPGLQSAGRTVLQDAGRGVPQAYKALDAPCCRTQAGEYARPTKRWTHRAAGRRQGSTPGLQSAGRTVLQDAGKGYPRPTKRWTHRAAGRRQGSTPGLQSAGRTVLQDAARGVPQGYKALDAPCCRAQPEEYPRATKRWTHRAAGRSQGSTPGLQSAGRTVLQDAGRGVPQAYKALDAPCCRTQAGEYPRHTKRWTHRAAGRSQRSTPGLQSDGGTVLQGAARGVPQGYKALDAPCCRAQPGEYPRATKRWTHRAAGRRQGSTPGLQSAGRTVLQDAGRGVPQAYKALDAPCCRTQPEEYPRATKRWTHRAAGRSQRSTPGLQSAGRTVLQDAGRGVPQAYKALDAPCCRAQSEEYLRPTKRWMHHAAGRRQGSTPGLQSAGRTVQDAARGVPQGYKALDAPCRTQTEEYPRPTKRWTHHAAGRRQGSTPGLQSAGRTVLQDAGRGVPQAYRGSLDCWPRRDAPPLYSMAALC</sequence>
<feature type="compositionally biased region" description="Basic residues" evidence="1">
    <location>
        <begin position="605"/>
        <end position="615"/>
    </location>
</feature>
<feature type="region of interest" description="Disordered" evidence="1">
    <location>
        <begin position="327"/>
        <end position="351"/>
    </location>
</feature>
<feature type="compositionally biased region" description="Polar residues" evidence="1">
    <location>
        <begin position="618"/>
        <end position="627"/>
    </location>
</feature>
<feature type="compositionally biased region" description="Polar residues" evidence="1">
    <location>
        <begin position="247"/>
        <end position="257"/>
    </location>
</feature>
<name>A0AAV7V629_PLEWA</name>
<feature type="compositionally biased region" description="Polar residues" evidence="1">
    <location>
        <begin position="395"/>
        <end position="406"/>
    </location>
</feature>
<protein>
    <submittedName>
        <fullName evidence="2">Uncharacterized protein</fullName>
    </submittedName>
</protein>
<feature type="region of interest" description="Disordered" evidence="1">
    <location>
        <begin position="387"/>
        <end position="408"/>
    </location>
</feature>
<feature type="region of interest" description="Disordered" evidence="1">
    <location>
        <begin position="62"/>
        <end position="85"/>
    </location>
</feature>
<feature type="compositionally biased region" description="Polar residues" evidence="1">
    <location>
        <begin position="452"/>
        <end position="462"/>
    </location>
</feature>
<feature type="compositionally biased region" description="Basic residues" evidence="1">
    <location>
        <begin position="327"/>
        <end position="336"/>
    </location>
</feature>
<feature type="compositionally biased region" description="Basic residues" evidence="1">
    <location>
        <begin position="10"/>
        <end position="20"/>
    </location>
</feature>
<keyword evidence="3" id="KW-1185">Reference proteome</keyword>
<feature type="compositionally biased region" description="Basic residues" evidence="1">
    <location>
        <begin position="66"/>
        <end position="76"/>
    </location>
</feature>
<feature type="region of interest" description="Disordered" evidence="1">
    <location>
        <begin position="600"/>
        <end position="627"/>
    </location>
</feature>